<feature type="region of interest" description="Disordered" evidence="1">
    <location>
        <begin position="1"/>
        <end position="112"/>
    </location>
</feature>
<dbReference type="EMBL" id="MU630723">
    <property type="protein sequence ID" value="KAJ1253773.1"/>
    <property type="molecule type" value="Genomic_DNA"/>
</dbReference>
<gene>
    <name evidence="2" type="ORF">BS78_K191600</name>
</gene>
<organism evidence="2 3">
    <name type="scientific">Paspalum vaginatum</name>
    <name type="common">seashore paspalum</name>
    <dbReference type="NCBI Taxonomy" id="158149"/>
    <lineage>
        <taxon>Eukaryota</taxon>
        <taxon>Viridiplantae</taxon>
        <taxon>Streptophyta</taxon>
        <taxon>Embryophyta</taxon>
        <taxon>Tracheophyta</taxon>
        <taxon>Spermatophyta</taxon>
        <taxon>Magnoliopsida</taxon>
        <taxon>Liliopsida</taxon>
        <taxon>Poales</taxon>
        <taxon>Poaceae</taxon>
        <taxon>PACMAD clade</taxon>
        <taxon>Panicoideae</taxon>
        <taxon>Andropogonodae</taxon>
        <taxon>Paspaleae</taxon>
        <taxon>Paspalinae</taxon>
        <taxon>Paspalum</taxon>
    </lineage>
</organism>
<protein>
    <submittedName>
        <fullName evidence="2">Uncharacterized protein</fullName>
    </submittedName>
</protein>
<evidence type="ECO:0000313" key="3">
    <source>
        <dbReference type="Proteomes" id="UP001164776"/>
    </source>
</evidence>
<feature type="compositionally biased region" description="Basic and acidic residues" evidence="1">
    <location>
        <begin position="9"/>
        <end position="26"/>
    </location>
</feature>
<feature type="compositionally biased region" description="Low complexity" evidence="1">
    <location>
        <begin position="63"/>
        <end position="77"/>
    </location>
</feature>
<keyword evidence="3" id="KW-1185">Reference proteome</keyword>
<feature type="compositionally biased region" description="Pro residues" evidence="1">
    <location>
        <begin position="37"/>
        <end position="62"/>
    </location>
</feature>
<dbReference type="EMBL" id="MU630723">
    <property type="protein sequence ID" value="KAJ1253770.1"/>
    <property type="molecule type" value="Genomic_DNA"/>
</dbReference>
<dbReference type="OrthoDB" id="592181at2759"/>
<evidence type="ECO:0000256" key="1">
    <source>
        <dbReference type="SAM" id="MobiDB-lite"/>
    </source>
</evidence>
<dbReference type="Proteomes" id="UP001164776">
    <property type="component" value="Unassembled WGS sequence"/>
</dbReference>
<comment type="caution">
    <text evidence="2">The sequence shown here is derived from an EMBL/GenBank/DDBJ whole genome shotgun (WGS) entry which is preliminary data.</text>
</comment>
<dbReference type="PANTHER" id="PTHR35161">
    <property type="entry name" value="OS02G0303100 PROTEIN"/>
    <property type="match status" value="1"/>
</dbReference>
<proteinExistence type="predicted"/>
<feature type="compositionally biased region" description="Low complexity" evidence="1">
    <location>
        <begin position="27"/>
        <end position="36"/>
    </location>
</feature>
<evidence type="ECO:0000313" key="2">
    <source>
        <dbReference type="EMBL" id="KAJ1253773.1"/>
    </source>
</evidence>
<name>A0A9W7X7Z6_9POAL</name>
<dbReference type="PANTHER" id="PTHR35161:SF1">
    <property type="entry name" value="OS02G0138300 PROTEIN"/>
    <property type="match status" value="1"/>
</dbReference>
<reference evidence="2 3" key="1">
    <citation type="submission" date="2022-10" db="EMBL/GenBank/DDBJ databases">
        <title>WGS assembly of Paspalum vaginatum 540-79.</title>
        <authorList>
            <person name="Sun G."/>
            <person name="Wase N."/>
            <person name="Shu S."/>
            <person name="Jenkins J."/>
            <person name="Zhou B."/>
            <person name="Torres-Rodriguez J."/>
            <person name="Chen C."/>
            <person name="Sandor L."/>
            <person name="Plott C."/>
            <person name="Yoshinga Y."/>
            <person name="Daum C."/>
            <person name="Qi P."/>
            <person name="Barry K."/>
            <person name="Lipzen A."/>
            <person name="Berry L."/>
            <person name="Pedersen C."/>
            <person name="Gottilla T."/>
            <person name="Foltz A."/>
            <person name="Yu H."/>
            <person name="O'Malley R."/>
            <person name="Zhang C."/>
            <person name="Devos K."/>
            <person name="Sigmon B."/>
            <person name="Yu B."/>
            <person name="Obata T."/>
            <person name="Schmutz J."/>
            <person name="Schnable J."/>
        </authorList>
    </citation>
    <scope>NUCLEOTIDE SEQUENCE [LARGE SCALE GENOMIC DNA]</scope>
    <source>
        <strain evidence="3">cv. 540-79</strain>
    </source>
</reference>
<accession>A0A9W7X7Z6</accession>
<dbReference type="AlphaFoldDB" id="A0A9W7X7Z6"/>
<sequence>MGNALLRCFEGDDHHHPQGGRARDRYPYYQPQYYGGDPPPASAAPPPPLPRPQPHHQPPPAPHGAAAPTTTQAAAGPNTGHRRQRNSGAHANGAVASPYQRSSSTEDIDESSAEGLCDAKSFAKANAMLIQVPVLGTTRTFWRLSDTATRISRKLALILRNHHAVGKRLASPLQLSNIWIGIGGGSATGSTVKLRGVSFTDKGFGVERVRDDYRHLSAVLRSLIRASGGDLNRLPPDYREFLALLESDALAMEDEFLVVNNAALLPMKNRTEAFLVLHERIVKHLGRTDRAKKKRILARLPYEKDWLDTARANTKINQWVVNVNNEYKRTPGDLLRLNRNVRSHLHEYNDGDGIEEALYCEWPELLMDMEWLLHSEGELQGTDIENKFG</sequence>